<evidence type="ECO:0000313" key="1">
    <source>
        <dbReference type="EMBL" id="RMC29805.1"/>
    </source>
</evidence>
<sequence length="88" mass="9739">MPFKPLREAEMRLVAARHGAVFGITFDQESLEGIEALAAVIRLTRGNLRLVERLLAQMRRIMDINAAAEVTLEVVEAARDRLVIGPGD</sequence>
<dbReference type="GO" id="GO:0005524">
    <property type="term" value="F:ATP binding"/>
    <property type="evidence" value="ECO:0007669"/>
    <property type="project" value="UniProtKB-KW"/>
</dbReference>
<dbReference type="AlphaFoldDB" id="A0A3M0LXA5"/>
<dbReference type="Proteomes" id="UP000273516">
    <property type="component" value="Unassembled WGS sequence"/>
</dbReference>
<organism evidence="1 2">
    <name type="scientific">Paracoccus alkanivorans</name>
    <dbReference type="NCBI Taxonomy" id="2116655"/>
    <lineage>
        <taxon>Bacteria</taxon>
        <taxon>Pseudomonadati</taxon>
        <taxon>Pseudomonadota</taxon>
        <taxon>Alphaproteobacteria</taxon>
        <taxon>Rhodobacterales</taxon>
        <taxon>Paracoccaceae</taxon>
        <taxon>Paracoccus</taxon>
    </lineage>
</organism>
<comment type="caution">
    <text evidence="1">The sequence shown here is derived from an EMBL/GenBank/DDBJ whole genome shotgun (WGS) entry which is preliminary data.</text>
</comment>
<gene>
    <name evidence="1" type="ORF">C9E81_22345</name>
</gene>
<reference evidence="1 2" key="1">
    <citation type="submission" date="2018-07" db="EMBL/GenBank/DDBJ databases">
        <authorList>
            <person name="Zhang Y."/>
            <person name="Wang L."/>
            <person name="Ma S."/>
        </authorList>
    </citation>
    <scope>NUCLEOTIDE SEQUENCE [LARGE SCALE GENOMIC DNA]</scope>
    <source>
        <strain evidence="1 2">4-2</strain>
    </source>
</reference>
<proteinExistence type="predicted"/>
<protein>
    <submittedName>
        <fullName evidence="1">ATP-binding protein</fullName>
    </submittedName>
</protein>
<name>A0A3M0LXA5_9RHOB</name>
<keyword evidence="1" id="KW-0547">Nucleotide-binding</keyword>
<dbReference type="EMBL" id="QOKZ01000025">
    <property type="protein sequence ID" value="RMC29805.1"/>
    <property type="molecule type" value="Genomic_DNA"/>
</dbReference>
<keyword evidence="2" id="KW-1185">Reference proteome</keyword>
<accession>A0A3M0LXA5</accession>
<evidence type="ECO:0000313" key="2">
    <source>
        <dbReference type="Proteomes" id="UP000273516"/>
    </source>
</evidence>
<keyword evidence="1" id="KW-0067">ATP-binding</keyword>